<protein>
    <submittedName>
        <fullName evidence="4">Zinc metallopeptidase</fullName>
    </submittedName>
</protein>
<feature type="domain" description="Peptidase M20 dimerisation" evidence="3">
    <location>
        <begin position="205"/>
        <end position="297"/>
    </location>
</feature>
<dbReference type="PANTHER" id="PTHR11014:SF63">
    <property type="entry name" value="METALLOPEPTIDASE, PUTATIVE (AFU_ORTHOLOGUE AFUA_6G09600)-RELATED"/>
    <property type="match status" value="1"/>
</dbReference>
<dbReference type="InterPro" id="IPR011650">
    <property type="entry name" value="Peptidase_M20_dimer"/>
</dbReference>
<comment type="cofactor">
    <cofactor evidence="2">
        <name>Mn(2+)</name>
        <dbReference type="ChEBI" id="CHEBI:29035"/>
    </cofactor>
    <text evidence="2">The Mn(2+) ion enhances activity.</text>
</comment>
<dbReference type="Pfam" id="PF01546">
    <property type="entry name" value="Peptidase_M20"/>
    <property type="match status" value="1"/>
</dbReference>
<dbReference type="OrthoDB" id="6119954at2759"/>
<gene>
    <name evidence="4" type="ORF">NA57DRAFT_66874</name>
</gene>
<dbReference type="GO" id="GO:0046872">
    <property type="term" value="F:metal ion binding"/>
    <property type="evidence" value="ECO:0007669"/>
    <property type="project" value="UniProtKB-KW"/>
</dbReference>
<feature type="binding site" evidence="2">
    <location>
        <position position="394"/>
    </location>
    <ligand>
        <name>Mn(2+)</name>
        <dbReference type="ChEBI" id="CHEBI:29035"/>
        <label>2</label>
    </ligand>
</feature>
<dbReference type="SUPFAM" id="SSF53187">
    <property type="entry name" value="Zn-dependent exopeptidases"/>
    <property type="match status" value="1"/>
</dbReference>
<dbReference type="PIRSF" id="PIRSF005962">
    <property type="entry name" value="Pept_M20D_amidohydro"/>
    <property type="match status" value="1"/>
</dbReference>
<feature type="binding site" evidence="2">
    <location>
        <position position="119"/>
    </location>
    <ligand>
        <name>Mn(2+)</name>
        <dbReference type="ChEBI" id="CHEBI:29035"/>
        <label>2</label>
    </ligand>
</feature>
<dbReference type="SUPFAM" id="SSF55031">
    <property type="entry name" value="Bacterial exopeptidase dimerisation domain"/>
    <property type="match status" value="1"/>
</dbReference>
<evidence type="ECO:0000313" key="4">
    <source>
        <dbReference type="EMBL" id="KAF2097247.1"/>
    </source>
</evidence>
<keyword evidence="2" id="KW-0479">Metal-binding</keyword>
<evidence type="ECO:0000313" key="5">
    <source>
        <dbReference type="Proteomes" id="UP000799772"/>
    </source>
</evidence>
<evidence type="ECO:0000256" key="2">
    <source>
        <dbReference type="PIRSR" id="PIRSR005962-1"/>
    </source>
</evidence>
<dbReference type="Gene3D" id="3.40.630.10">
    <property type="entry name" value="Zn peptidases"/>
    <property type="match status" value="1"/>
</dbReference>
<dbReference type="InterPro" id="IPR002933">
    <property type="entry name" value="Peptidase_M20"/>
</dbReference>
<comment type="caution">
    <text evidence="4">The sequence shown here is derived from an EMBL/GenBank/DDBJ whole genome shotgun (WGS) entry which is preliminary data.</text>
</comment>
<evidence type="ECO:0000259" key="3">
    <source>
        <dbReference type="Pfam" id="PF07687"/>
    </source>
</evidence>
<accession>A0A9P4IEW3</accession>
<dbReference type="EMBL" id="ML978128">
    <property type="protein sequence ID" value="KAF2097247.1"/>
    <property type="molecule type" value="Genomic_DNA"/>
</dbReference>
<feature type="binding site" evidence="2">
    <location>
        <position position="155"/>
    </location>
    <ligand>
        <name>Mn(2+)</name>
        <dbReference type="ChEBI" id="CHEBI:29035"/>
        <label>2</label>
    </ligand>
</feature>
<sequence>MRQPSAEFLGDIIRRYRPALTRYEEIYRKIHQNPELSLEEHETASLVERHLKELSFTDVKSRIGGTGVVGILENGRGPVVLLRADMDALPMEERTGLPYSSHKTAKGEDGKVSPVFHGCGHDMHTSCLLACADLLSAAKSTWHGTVVCLFQPAEENFRGARAMVEDGLFQKIPKPSVLLGQHVVKRKTGTIAVKSGNILTACDRFQVRIHGRGGHGSNPANCKDPIVAGAHIIGQLQTVVSREVNPADFAVLTCASFTAGSPGVSVIPDYADLTVDMRSYTPDVRERITTAAKRIVEVGCEAFGMPKKPEYLDDRSTPSTVNDVATVQAVQGTFSSYFSGMLSDTDPGTASEDFAVLAEPFSTPYAFWNFGGIGKERWEEAERKGKLDEIPANHSSGFYPDIEPTLQTGTDAMALAALTFLKVKDSNL</sequence>
<name>A0A9P4IEW3_9PEZI</name>
<proteinExistence type="inferred from homology"/>
<dbReference type="NCBIfam" id="TIGR01891">
    <property type="entry name" value="amidohydrolases"/>
    <property type="match status" value="1"/>
</dbReference>
<comment type="similarity">
    <text evidence="1">Belongs to the peptidase M20A family.</text>
</comment>
<evidence type="ECO:0000256" key="1">
    <source>
        <dbReference type="ARBA" id="ARBA00006247"/>
    </source>
</evidence>
<keyword evidence="2" id="KW-0464">Manganese</keyword>
<dbReference type="AlphaFoldDB" id="A0A9P4IEW3"/>
<feature type="binding site" evidence="2">
    <location>
        <position position="182"/>
    </location>
    <ligand>
        <name>Mn(2+)</name>
        <dbReference type="ChEBI" id="CHEBI:29035"/>
        <label>2</label>
    </ligand>
</feature>
<dbReference type="InterPro" id="IPR017439">
    <property type="entry name" value="Amidohydrolase"/>
</dbReference>
<keyword evidence="5" id="KW-1185">Reference proteome</keyword>
<dbReference type="Proteomes" id="UP000799772">
    <property type="component" value="Unassembled WGS sequence"/>
</dbReference>
<feature type="binding site" evidence="2">
    <location>
        <position position="121"/>
    </location>
    <ligand>
        <name>Mn(2+)</name>
        <dbReference type="ChEBI" id="CHEBI:29035"/>
        <label>2</label>
    </ligand>
</feature>
<dbReference type="PANTHER" id="PTHR11014">
    <property type="entry name" value="PEPTIDASE M20 FAMILY MEMBER"/>
    <property type="match status" value="1"/>
</dbReference>
<dbReference type="Gene3D" id="3.30.70.360">
    <property type="match status" value="1"/>
</dbReference>
<reference evidence="4" key="1">
    <citation type="journal article" date="2020" name="Stud. Mycol.">
        <title>101 Dothideomycetes genomes: a test case for predicting lifestyles and emergence of pathogens.</title>
        <authorList>
            <person name="Haridas S."/>
            <person name="Albert R."/>
            <person name="Binder M."/>
            <person name="Bloem J."/>
            <person name="Labutti K."/>
            <person name="Salamov A."/>
            <person name="Andreopoulos B."/>
            <person name="Baker S."/>
            <person name="Barry K."/>
            <person name="Bills G."/>
            <person name="Bluhm B."/>
            <person name="Cannon C."/>
            <person name="Castanera R."/>
            <person name="Culley D."/>
            <person name="Daum C."/>
            <person name="Ezra D."/>
            <person name="Gonzalez J."/>
            <person name="Henrissat B."/>
            <person name="Kuo A."/>
            <person name="Liang C."/>
            <person name="Lipzen A."/>
            <person name="Lutzoni F."/>
            <person name="Magnuson J."/>
            <person name="Mondo S."/>
            <person name="Nolan M."/>
            <person name="Ohm R."/>
            <person name="Pangilinan J."/>
            <person name="Park H.-J."/>
            <person name="Ramirez L."/>
            <person name="Alfaro M."/>
            <person name="Sun H."/>
            <person name="Tritt A."/>
            <person name="Yoshinaga Y."/>
            <person name="Zwiers L.-H."/>
            <person name="Turgeon B."/>
            <person name="Goodwin S."/>
            <person name="Spatafora J."/>
            <person name="Crous P."/>
            <person name="Grigoriev I."/>
        </authorList>
    </citation>
    <scope>NUCLEOTIDE SEQUENCE</scope>
    <source>
        <strain evidence="4">CBS 133067</strain>
    </source>
</reference>
<dbReference type="InterPro" id="IPR036264">
    <property type="entry name" value="Bact_exopeptidase_dim_dom"/>
</dbReference>
<dbReference type="Pfam" id="PF07687">
    <property type="entry name" value="M20_dimer"/>
    <property type="match status" value="1"/>
</dbReference>
<organism evidence="4 5">
    <name type="scientific">Rhizodiscina lignyota</name>
    <dbReference type="NCBI Taxonomy" id="1504668"/>
    <lineage>
        <taxon>Eukaryota</taxon>
        <taxon>Fungi</taxon>
        <taxon>Dikarya</taxon>
        <taxon>Ascomycota</taxon>
        <taxon>Pezizomycotina</taxon>
        <taxon>Dothideomycetes</taxon>
        <taxon>Pleosporomycetidae</taxon>
        <taxon>Aulographales</taxon>
        <taxon>Rhizodiscinaceae</taxon>
        <taxon>Rhizodiscina</taxon>
    </lineage>
</organism>
<dbReference type="GO" id="GO:0016787">
    <property type="term" value="F:hydrolase activity"/>
    <property type="evidence" value="ECO:0007669"/>
    <property type="project" value="InterPro"/>
</dbReference>